<dbReference type="GO" id="GO:0004622">
    <property type="term" value="F:phosphatidylcholine lysophospholipase activity"/>
    <property type="evidence" value="ECO:0007669"/>
    <property type="project" value="TreeGrafter"/>
</dbReference>
<dbReference type="Pfam" id="PF00561">
    <property type="entry name" value="Abhydrolase_1"/>
    <property type="match status" value="1"/>
</dbReference>
<proteinExistence type="predicted"/>
<evidence type="ECO:0000313" key="3">
    <source>
        <dbReference type="Proteomes" id="UP000002222"/>
    </source>
</evidence>
<dbReference type="STRING" id="525898.Sdel_2205"/>
<dbReference type="GO" id="GO:0052651">
    <property type="term" value="P:monoacylglycerol catabolic process"/>
    <property type="evidence" value="ECO:0007669"/>
    <property type="project" value="TreeGrafter"/>
</dbReference>
<evidence type="ECO:0000313" key="2">
    <source>
        <dbReference type="EMBL" id="ACZ13217.1"/>
    </source>
</evidence>
<keyword evidence="3" id="KW-1185">Reference proteome</keyword>
<dbReference type="KEGG" id="sdl:Sdel_2205"/>
<name>D1B547_SULD5</name>
<reference evidence="2 3" key="2">
    <citation type="journal article" date="2010" name="Stand. Genomic Sci.">
        <title>Complete genome sequence of Sulfurospirillum deleyianum type strain (5175).</title>
        <authorList>
            <person name="Sikorski J."/>
            <person name="Lapidus A."/>
            <person name="Copeland A."/>
            <person name="Glavina Del Rio T."/>
            <person name="Nolan M."/>
            <person name="Lucas S."/>
            <person name="Chen F."/>
            <person name="Tice H."/>
            <person name="Cheng J.F."/>
            <person name="Saunders E."/>
            <person name="Bruce D."/>
            <person name="Goodwin L."/>
            <person name="Pitluck S."/>
            <person name="Ovchinnikova G."/>
            <person name="Pati A."/>
            <person name="Ivanova N."/>
            <person name="Mavromatis K."/>
            <person name="Chen A."/>
            <person name="Palaniappan K."/>
            <person name="Chain P."/>
            <person name="Land M."/>
            <person name="Hauser L."/>
            <person name="Chang Y.J."/>
            <person name="Jeffries C.D."/>
            <person name="Brettin T."/>
            <person name="Detter J.C."/>
            <person name="Han C."/>
            <person name="Rohde M."/>
            <person name="Lang E."/>
            <person name="Spring S."/>
            <person name="Goker M."/>
            <person name="Bristow J."/>
            <person name="Eisen J.A."/>
            <person name="Markowitz V."/>
            <person name="Hugenholtz P."/>
            <person name="Kyrpides N.C."/>
            <person name="Klenk H.P."/>
        </authorList>
    </citation>
    <scope>NUCLEOTIDE SEQUENCE [LARGE SCALE GENOMIC DNA]</scope>
    <source>
        <strain evidence="3">ATCC 51133 / DSM 6946 / 5175</strain>
    </source>
</reference>
<organism evidence="2 3">
    <name type="scientific">Sulfurospirillum deleyianum (strain ATCC 51133 / DSM 6946 / 5175)</name>
    <dbReference type="NCBI Taxonomy" id="525898"/>
    <lineage>
        <taxon>Bacteria</taxon>
        <taxon>Pseudomonadati</taxon>
        <taxon>Campylobacterota</taxon>
        <taxon>Epsilonproteobacteria</taxon>
        <taxon>Campylobacterales</taxon>
        <taxon>Sulfurospirillaceae</taxon>
        <taxon>Sulfurospirillum</taxon>
    </lineage>
</organism>
<dbReference type="EMBL" id="CP001816">
    <property type="protein sequence ID" value="ACZ13217.1"/>
    <property type="molecule type" value="Genomic_DNA"/>
</dbReference>
<evidence type="ECO:0000259" key="1">
    <source>
        <dbReference type="Pfam" id="PF00561"/>
    </source>
</evidence>
<feature type="domain" description="AB hydrolase-1" evidence="1">
    <location>
        <begin position="90"/>
        <end position="163"/>
    </location>
</feature>
<dbReference type="OrthoDB" id="9777090at2"/>
<dbReference type="PANTHER" id="PTHR12277">
    <property type="entry name" value="ALPHA/BETA HYDROLASE DOMAIN-CONTAINING PROTEIN"/>
    <property type="match status" value="1"/>
</dbReference>
<dbReference type="Gene3D" id="3.40.50.1820">
    <property type="entry name" value="alpha/beta hydrolase"/>
    <property type="match status" value="1"/>
</dbReference>
<protein>
    <recommendedName>
        <fullName evidence="1">AB hydrolase-1 domain-containing protein</fullName>
    </recommendedName>
</protein>
<dbReference type="GO" id="GO:0047372">
    <property type="term" value="F:monoacylglycerol lipase activity"/>
    <property type="evidence" value="ECO:0007669"/>
    <property type="project" value="TreeGrafter"/>
</dbReference>
<dbReference type="GO" id="GO:0006660">
    <property type="term" value="P:phosphatidylserine catabolic process"/>
    <property type="evidence" value="ECO:0007669"/>
    <property type="project" value="TreeGrafter"/>
</dbReference>
<dbReference type="PANTHER" id="PTHR12277:SF194">
    <property type="entry name" value="FI04476P"/>
    <property type="match status" value="1"/>
</dbReference>
<dbReference type="Proteomes" id="UP000002222">
    <property type="component" value="Chromosome"/>
</dbReference>
<dbReference type="HOGENOM" id="CLU_029375_2_1_7"/>
<dbReference type="InterPro" id="IPR029058">
    <property type="entry name" value="AB_hydrolase_fold"/>
</dbReference>
<accession>D1B547</accession>
<dbReference type="eggNOG" id="COG1073">
    <property type="taxonomic scope" value="Bacteria"/>
</dbReference>
<dbReference type="InterPro" id="IPR000073">
    <property type="entry name" value="AB_hydrolase_1"/>
</dbReference>
<dbReference type="AlphaFoldDB" id="D1B547"/>
<sequence>MIKVLIGVVVLYVGAMGYLYFTQEKQIFAAHLIEEKPAPQGENLEPLVLHVNEKVVLEGILRKDEESNAGLLLYFGGNADDATRFVLHVKALQGYDVIAFNYRGYGKSSGEPSEEAFFSDALKIYDTYARGRKVVIMGRSLGSGVASFLASKRVADGLVLLTPYDSIVSMAQKKYPIFPIEFLLKHTFESVRYVPLVTVPIAVMEVQNDTTIPRYHLEKLLEAMPQTPLHVSFSNTTHGDVLTHPSFSEELQKLLGNFNE</sequence>
<dbReference type="SUPFAM" id="SSF53474">
    <property type="entry name" value="alpha/beta-Hydrolases"/>
    <property type="match status" value="1"/>
</dbReference>
<dbReference type="RefSeq" id="WP_012857962.1">
    <property type="nucleotide sequence ID" value="NC_013512.1"/>
</dbReference>
<reference evidence="3" key="1">
    <citation type="submission" date="2009-11" db="EMBL/GenBank/DDBJ databases">
        <title>The complete genome of Sulfurospirillum deleyianum DSM 6946.</title>
        <authorList>
            <consortium name="US DOE Joint Genome Institute (JGI-PGF)"/>
            <person name="Lucas S."/>
            <person name="Copeland A."/>
            <person name="Lapidus A."/>
            <person name="Glavina del Rio T."/>
            <person name="Dalin E."/>
            <person name="Tice H."/>
            <person name="Bruce D."/>
            <person name="Goodwin L."/>
            <person name="Pitluck S."/>
            <person name="Kyrpides N."/>
            <person name="Mavromatis K."/>
            <person name="Ivanova N."/>
            <person name="Ovchinnikova G."/>
            <person name="Munk A.C."/>
            <person name="Lu M."/>
            <person name="Brettin T."/>
            <person name="Detter J.C."/>
            <person name="Han C."/>
            <person name="Tapia R."/>
            <person name="Larimer F."/>
            <person name="Land M."/>
            <person name="Hauser L."/>
            <person name="Markowitz V."/>
            <person name="Cheng J.F."/>
            <person name="Hugenholtz P."/>
            <person name="Woyke T."/>
            <person name="Wu D."/>
            <person name="Aumann P."/>
            <person name="Schneider S."/>
            <person name="Lang E."/>
            <person name="Spring S."/>
            <person name="Klenk H.P."/>
            <person name="Eisen J.A."/>
        </authorList>
    </citation>
    <scope>NUCLEOTIDE SEQUENCE [LARGE SCALE GENOMIC DNA]</scope>
    <source>
        <strain evidence="3">ATCC 51133 / DSM 6946 / 5175</strain>
    </source>
</reference>
<gene>
    <name evidence="2" type="ordered locus">Sdel_2205</name>
</gene>